<protein>
    <submittedName>
        <fullName evidence="1">Uncharacterized protein</fullName>
    </submittedName>
</protein>
<feature type="non-terminal residue" evidence="1">
    <location>
        <position position="135"/>
    </location>
</feature>
<dbReference type="AlphaFoldDB" id="X0VFM1"/>
<evidence type="ECO:0000313" key="1">
    <source>
        <dbReference type="EMBL" id="GAG17095.1"/>
    </source>
</evidence>
<accession>X0VFM1</accession>
<name>X0VFM1_9ZZZZ</name>
<reference evidence="1" key="1">
    <citation type="journal article" date="2014" name="Front. Microbiol.">
        <title>High frequency of phylogenetically diverse reductive dehalogenase-homologous genes in deep subseafloor sedimentary metagenomes.</title>
        <authorList>
            <person name="Kawai M."/>
            <person name="Futagami T."/>
            <person name="Toyoda A."/>
            <person name="Takaki Y."/>
            <person name="Nishi S."/>
            <person name="Hori S."/>
            <person name="Arai W."/>
            <person name="Tsubouchi T."/>
            <person name="Morono Y."/>
            <person name="Uchiyama I."/>
            <person name="Ito T."/>
            <person name="Fujiyama A."/>
            <person name="Inagaki F."/>
            <person name="Takami H."/>
        </authorList>
    </citation>
    <scope>NUCLEOTIDE SEQUENCE</scope>
    <source>
        <strain evidence="1">Expedition CK06-06</strain>
    </source>
</reference>
<proteinExistence type="predicted"/>
<dbReference type="EMBL" id="BARS01036625">
    <property type="protein sequence ID" value="GAG17095.1"/>
    <property type="molecule type" value="Genomic_DNA"/>
</dbReference>
<sequence>MRYDQLKYIPEGEDASLTIQTERLVVKVIDNTGLLAPAGESDTYFRKAGAFTAFTHHLGYHGIRTLYDKTEKRNVVVPFASWLNLQSARLDGIPPDPVDERAWSGMARGWPIRMEEAGRGAVLRLDPLASMQMRY</sequence>
<gene>
    <name evidence="1" type="ORF">S01H1_56269</name>
</gene>
<comment type="caution">
    <text evidence="1">The sequence shown here is derived from an EMBL/GenBank/DDBJ whole genome shotgun (WGS) entry which is preliminary data.</text>
</comment>
<organism evidence="1">
    <name type="scientific">marine sediment metagenome</name>
    <dbReference type="NCBI Taxonomy" id="412755"/>
    <lineage>
        <taxon>unclassified sequences</taxon>
        <taxon>metagenomes</taxon>
        <taxon>ecological metagenomes</taxon>
    </lineage>
</organism>